<reference evidence="2" key="1">
    <citation type="journal article" date="2014" name="Appl. Environ. Microbiol.">
        <title>Detection and genomic characterization of motility in Lactobacillus curvatus: confirmation of motility in a species outside the Lactobacillus salivarius clade.</title>
        <authorList>
            <person name="Cousin F.J."/>
            <person name="Lynch S.M."/>
            <person name="Harris H.M."/>
            <person name="McCann A."/>
            <person name="Lynch D.B."/>
            <person name="Neville B.A."/>
            <person name="Irisawa T."/>
            <person name="Okada S."/>
            <person name="Endo A."/>
            <person name="O'Toole P.W."/>
        </authorList>
    </citation>
    <scope>NUCLEOTIDE SEQUENCE</scope>
    <source>
        <strain evidence="2">DSM 20509</strain>
    </source>
</reference>
<sequence>MLAMTLMYSSLAIIIFICRALFWENKKQLLASLVLLLLEMLVVFTLVYFLLPSRNLLSLLLGNAVWGGIYLMLTSISGKVTADQQVKNWVATTLPASLVALSLLIAAGGELHSILSVKPTYNSIAVKQVSSKQAPTFKRGETPIALAPKTVLNRVRKSVSDLPNSQYYKIAGTVQAQYLHGKAVYIVPVEYQGFFAMLKAKTIPGYFMIDATSQNATPKFIHKPYKYTTSAYFGRDTERKLYRNNPQWLKLGDGGAQLEIDNDGNPYWVETVYKSAFLSHRINYQKLRVIVMNAVTGTTKTYKLANLPKFVDEGITSDVAAELNNNYGSYQHGFWNQFLGKTDMKEPTNNGPEDGVTSIFNANGTISYFTDFTNPNTKSDSALGYSMVNARTGQLTYYKANGIMDSSGAKSNANQNYKAQQWTANMPILYNIDGRPTWIMTILDKTHAIRGYYYLDAEDQSIYGTGTSPISALDDFRQALVNSGTKAANTPDSKLKQLTGTIDRVAIVSNKNKVMFTLQNSPVVYTIDTDDFAKANLLRSGDHVSFKANLVNGQSIGNVSRFTNHDLK</sequence>
<keyword evidence="1" id="KW-0812">Transmembrane</keyword>
<feature type="transmembrane region" description="Helical" evidence="1">
    <location>
        <begin position="88"/>
        <end position="109"/>
    </location>
</feature>
<protein>
    <submittedName>
        <fullName evidence="2">Uncharacterized protein</fullName>
    </submittedName>
</protein>
<feature type="transmembrane region" description="Helical" evidence="1">
    <location>
        <begin position="29"/>
        <end position="51"/>
    </location>
</feature>
<keyword evidence="1" id="KW-1133">Transmembrane helix</keyword>
<feature type="transmembrane region" description="Helical" evidence="1">
    <location>
        <begin position="57"/>
        <end position="76"/>
    </location>
</feature>
<organism evidence="2">
    <name type="scientific">Ligilactobacillus agilis</name>
    <dbReference type="NCBI Taxonomy" id="1601"/>
    <lineage>
        <taxon>Bacteria</taxon>
        <taxon>Bacillati</taxon>
        <taxon>Bacillota</taxon>
        <taxon>Bacilli</taxon>
        <taxon>Lactobacillales</taxon>
        <taxon>Lactobacillaceae</taxon>
        <taxon>Ligilactobacillus</taxon>
    </lineage>
</organism>
<accession>A0A0A7REN1</accession>
<name>A0A0A7REN1_9LACO</name>
<evidence type="ECO:0000256" key="1">
    <source>
        <dbReference type="SAM" id="Phobius"/>
    </source>
</evidence>
<evidence type="ECO:0000313" key="2">
    <source>
        <dbReference type="EMBL" id="AJA33677.1"/>
    </source>
</evidence>
<proteinExistence type="predicted"/>
<dbReference type="EMBL" id="KM886859">
    <property type="protein sequence ID" value="AJA33677.1"/>
    <property type="molecule type" value="Genomic_DNA"/>
</dbReference>
<feature type="transmembrane region" description="Helical" evidence="1">
    <location>
        <begin position="6"/>
        <end position="22"/>
    </location>
</feature>
<dbReference type="AlphaFoldDB" id="A0A0A7REN1"/>
<keyword evidence="1" id="KW-0472">Membrane</keyword>